<reference evidence="1 2" key="1">
    <citation type="submission" date="2019-03" db="EMBL/GenBank/DDBJ databases">
        <title>First draft genome of Liparis tanakae, snailfish: a comprehensive survey of snailfish specific genes.</title>
        <authorList>
            <person name="Kim W."/>
            <person name="Song I."/>
            <person name="Jeong J.-H."/>
            <person name="Kim D."/>
            <person name="Kim S."/>
            <person name="Ryu S."/>
            <person name="Song J.Y."/>
            <person name="Lee S.K."/>
        </authorList>
    </citation>
    <scope>NUCLEOTIDE SEQUENCE [LARGE SCALE GENOMIC DNA]</scope>
    <source>
        <tissue evidence="1">Muscle</tissue>
    </source>
</reference>
<gene>
    <name evidence="1" type="ORF">EYF80_040884</name>
</gene>
<proteinExistence type="predicted"/>
<organism evidence="1 2">
    <name type="scientific">Liparis tanakae</name>
    <name type="common">Tanaka's snailfish</name>
    <dbReference type="NCBI Taxonomy" id="230148"/>
    <lineage>
        <taxon>Eukaryota</taxon>
        <taxon>Metazoa</taxon>
        <taxon>Chordata</taxon>
        <taxon>Craniata</taxon>
        <taxon>Vertebrata</taxon>
        <taxon>Euteleostomi</taxon>
        <taxon>Actinopterygii</taxon>
        <taxon>Neopterygii</taxon>
        <taxon>Teleostei</taxon>
        <taxon>Neoteleostei</taxon>
        <taxon>Acanthomorphata</taxon>
        <taxon>Eupercaria</taxon>
        <taxon>Perciformes</taxon>
        <taxon>Cottioidei</taxon>
        <taxon>Cottales</taxon>
        <taxon>Liparidae</taxon>
        <taxon>Liparis</taxon>
    </lineage>
</organism>
<keyword evidence="2" id="KW-1185">Reference proteome</keyword>
<accession>A0A4Z2G8I8</accession>
<dbReference type="AlphaFoldDB" id="A0A4Z2G8I8"/>
<dbReference type="EMBL" id="SRLO01000677">
    <property type="protein sequence ID" value="TNN48902.1"/>
    <property type="molecule type" value="Genomic_DNA"/>
</dbReference>
<dbReference type="Proteomes" id="UP000314294">
    <property type="component" value="Unassembled WGS sequence"/>
</dbReference>
<evidence type="ECO:0000313" key="1">
    <source>
        <dbReference type="EMBL" id="TNN48902.1"/>
    </source>
</evidence>
<name>A0A4Z2G8I8_9TELE</name>
<evidence type="ECO:0000313" key="2">
    <source>
        <dbReference type="Proteomes" id="UP000314294"/>
    </source>
</evidence>
<sequence>MALRKDSSNTDGSSRCHEHILTLTDGADVMGVHLLADNGSRVVCYTSDTSCRVLVGVDGMM</sequence>
<comment type="caution">
    <text evidence="1">The sequence shown here is derived from an EMBL/GenBank/DDBJ whole genome shotgun (WGS) entry which is preliminary data.</text>
</comment>
<protein>
    <submittedName>
        <fullName evidence="1">Uncharacterized protein</fullName>
    </submittedName>
</protein>